<name>J3P5Z6_GAET3</name>
<dbReference type="EnsemblFungi" id="EJT75098">
    <property type="protein sequence ID" value="EJT75098"/>
    <property type="gene ID" value="GGTG_08936"/>
</dbReference>
<evidence type="ECO:0000313" key="10">
    <source>
        <dbReference type="EnsemblFungi" id="EJT75098"/>
    </source>
</evidence>
<keyword evidence="3 7" id="KW-0479">Metal-binding</keyword>
<reference evidence="10" key="5">
    <citation type="submission" date="2018-04" db="UniProtKB">
        <authorList>
            <consortium name="EnsemblFungi"/>
        </authorList>
    </citation>
    <scope>IDENTIFICATION</scope>
    <source>
        <strain evidence="10">R3-111a-1</strain>
    </source>
</reference>
<evidence type="ECO:0008006" key="12">
    <source>
        <dbReference type="Google" id="ProtNLM"/>
    </source>
</evidence>
<dbReference type="Gene3D" id="1.10.630.10">
    <property type="entry name" value="Cytochrome P450"/>
    <property type="match status" value="1"/>
</dbReference>
<keyword evidence="5 7" id="KW-0408">Iron</keyword>
<reference evidence="9" key="2">
    <citation type="submission" date="2010-07" db="EMBL/GenBank/DDBJ databases">
        <authorList>
            <consortium name="The Broad Institute Genome Sequencing Platform"/>
            <consortium name="Broad Institute Genome Sequencing Center for Infectious Disease"/>
            <person name="Ma L.-J."/>
            <person name="Dead R."/>
            <person name="Young S."/>
            <person name="Zeng Q."/>
            <person name="Koehrsen M."/>
            <person name="Alvarado L."/>
            <person name="Berlin A."/>
            <person name="Chapman S.B."/>
            <person name="Chen Z."/>
            <person name="Freedman E."/>
            <person name="Gellesch M."/>
            <person name="Goldberg J."/>
            <person name="Griggs A."/>
            <person name="Gujja S."/>
            <person name="Heilman E.R."/>
            <person name="Heiman D."/>
            <person name="Hepburn T."/>
            <person name="Howarth C."/>
            <person name="Jen D."/>
            <person name="Larson L."/>
            <person name="Mehta T."/>
            <person name="Neiman D."/>
            <person name="Pearson M."/>
            <person name="Roberts A."/>
            <person name="Saif S."/>
            <person name="Shea T."/>
            <person name="Shenoy N."/>
            <person name="Sisk P."/>
            <person name="Stolte C."/>
            <person name="Sykes S."/>
            <person name="Walk T."/>
            <person name="White J."/>
            <person name="Yandava C."/>
            <person name="Haas B."/>
            <person name="Nusbaum C."/>
            <person name="Birren B."/>
        </authorList>
    </citation>
    <scope>NUCLEOTIDE SEQUENCE</scope>
    <source>
        <strain evidence="9">R3-111a-1</strain>
    </source>
</reference>
<accession>J3P5Z6</accession>
<feature type="binding site" description="axial binding residue" evidence="7">
    <location>
        <position position="440"/>
    </location>
    <ligand>
        <name>heme</name>
        <dbReference type="ChEBI" id="CHEBI:30413"/>
    </ligand>
    <ligandPart>
        <name>Fe</name>
        <dbReference type="ChEBI" id="CHEBI:18248"/>
    </ligandPart>
</feature>
<organism evidence="9">
    <name type="scientific">Gaeumannomyces tritici (strain R3-111a-1)</name>
    <name type="common">Wheat and barley take-all root rot fungus</name>
    <name type="synonym">Gaeumannomyces graminis var. tritici</name>
    <dbReference type="NCBI Taxonomy" id="644352"/>
    <lineage>
        <taxon>Eukaryota</taxon>
        <taxon>Fungi</taxon>
        <taxon>Dikarya</taxon>
        <taxon>Ascomycota</taxon>
        <taxon>Pezizomycotina</taxon>
        <taxon>Sordariomycetes</taxon>
        <taxon>Sordariomycetidae</taxon>
        <taxon>Magnaporthales</taxon>
        <taxon>Magnaporthaceae</taxon>
        <taxon>Gaeumannomyces</taxon>
    </lineage>
</organism>
<dbReference type="InterPro" id="IPR002403">
    <property type="entry name" value="Cyt_P450_E_grp-IV"/>
</dbReference>
<keyword evidence="11" id="KW-1185">Reference proteome</keyword>
<dbReference type="InterPro" id="IPR036396">
    <property type="entry name" value="Cyt_P450_sf"/>
</dbReference>
<comment type="cofactor">
    <cofactor evidence="1 7">
        <name>heme</name>
        <dbReference type="ChEBI" id="CHEBI:30413"/>
    </cofactor>
</comment>
<reference evidence="9" key="3">
    <citation type="submission" date="2010-09" db="EMBL/GenBank/DDBJ databases">
        <title>Annotation of Gaeumannomyces graminis var. tritici R3-111a-1.</title>
        <authorList>
            <consortium name="The Broad Institute Genome Sequencing Platform"/>
            <person name="Ma L.-J."/>
            <person name="Dead R."/>
            <person name="Young S.K."/>
            <person name="Zeng Q."/>
            <person name="Gargeya S."/>
            <person name="Fitzgerald M."/>
            <person name="Haas B."/>
            <person name="Abouelleil A."/>
            <person name="Alvarado L."/>
            <person name="Arachchi H.M."/>
            <person name="Berlin A."/>
            <person name="Brown A."/>
            <person name="Chapman S.B."/>
            <person name="Chen Z."/>
            <person name="Dunbar C."/>
            <person name="Freedman E."/>
            <person name="Gearin G."/>
            <person name="Gellesch M."/>
            <person name="Goldberg J."/>
            <person name="Griggs A."/>
            <person name="Gujja S."/>
            <person name="Heiman D."/>
            <person name="Howarth C."/>
            <person name="Larson L."/>
            <person name="Lui A."/>
            <person name="MacDonald P.J.P."/>
            <person name="Mehta T."/>
            <person name="Montmayeur A."/>
            <person name="Murphy C."/>
            <person name="Neiman D."/>
            <person name="Pearson M."/>
            <person name="Priest M."/>
            <person name="Roberts A."/>
            <person name="Saif S."/>
            <person name="Shea T."/>
            <person name="Shenoy N."/>
            <person name="Sisk P."/>
            <person name="Stolte C."/>
            <person name="Sykes S."/>
            <person name="Yandava C."/>
            <person name="Wortman J."/>
            <person name="Nusbaum C."/>
            <person name="Birren B."/>
        </authorList>
    </citation>
    <scope>NUCLEOTIDE SEQUENCE</scope>
    <source>
        <strain evidence="9">R3-111a-1</strain>
    </source>
</reference>
<comment type="similarity">
    <text evidence="2 8">Belongs to the cytochrome P450 family.</text>
</comment>
<keyword evidence="6 8" id="KW-0503">Monooxygenase</keyword>
<evidence type="ECO:0000256" key="8">
    <source>
        <dbReference type="RuleBase" id="RU000461"/>
    </source>
</evidence>
<dbReference type="AlphaFoldDB" id="J3P5Z6"/>
<dbReference type="OrthoDB" id="1844152at2759"/>
<dbReference type="GO" id="GO:0020037">
    <property type="term" value="F:heme binding"/>
    <property type="evidence" value="ECO:0007669"/>
    <property type="project" value="InterPro"/>
</dbReference>
<dbReference type="Proteomes" id="UP000006039">
    <property type="component" value="Unassembled WGS sequence"/>
</dbReference>
<dbReference type="InterPro" id="IPR001128">
    <property type="entry name" value="Cyt_P450"/>
</dbReference>
<keyword evidence="4 8" id="KW-0560">Oxidoreductase</keyword>
<evidence type="ECO:0000313" key="11">
    <source>
        <dbReference type="Proteomes" id="UP000006039"/>
    </source>
</evidence>
<gene>
    <name evidence="10" type="primary">20349394</name>
    <name evidence="9" type="ORF">GGTG_08936</name>
</gene>
<dbReference type="GO" id="GO:0005506">
    <property type="term" value="F:iron ion binding"/>
    <property type="evidence" value="ECO:0007669"/>
    <property type="project" value="InterPro"/>
</dbReference>
<dbReference type="eggNOG" id="KOG0158">
    <property type="taxonomic scope" value="Eukaryota"/>
</dbReference>
<dbReference type="CDD" id="cd11041">
    <property type="entry name" value="CYP503A1-like"/>
    <property type="match status" value="1"/>
</dbReference>
<sequence>METILRAPTPLLAVAALLCAWLFPHIRRRRSLAKLPLYGAELGGYTQREAAFRKRGIEIYCDSYRKFKDTVYRLTTSDGEKIMIPRAFLPELRNLPDHEIDNIRPLERSLESRYTGIMRRKHSHFLPQVIRADLTRNLARINPALCLEAERTIAEVFPPTDGWTCYRIESKLAEVVATVSGHVFMGPERCRDPEYLYPAVHYTKHVMTAVRALKMWPSWLRPLASLFMPELRRAEAHRARFKRFLAPIVHDRRQRMARGETGPDDMLHWILARPESQGMSDDDMALIQLGLSMAAIHTTTRAVTHVLFDLVAHPDVIPALRNEIRAASENGVMTTKALFQMKLLDSVLKESQRANPTGFGRFSRRVLKPLVLSDGTEIPAGTTIEVAHGSMAMDPAIFPNPEKFDAYRFYRLRAAKSAEQHQFVSVTSTGMGFGYGRHACPGRFFAANEIKLILARLLLDYDISMPEGLPGRHENMIIGALQLPKPDAELRFRRTRDVC</sequence>
<dbReference type="PANTHER" id="PTHR46206">
    <property type="entry name" value="CYTOCHROME P450"/>
    <property type="match status" value="1"/>
</dbReference>
<dbReference type="GO" id="GO:0016705">
    <property type="term" value="F:oxidoreductase activity, acting on paired donors, with incorporation or reduction of molecular oxygen"/>
    <property type="evidence" value="ECO:0007669"/>
    <property type="project" value="InterPro"/>
</dbReference>
<dbReference type="GeneID" id="20349394"/>
<dbReference type="RefSeq" id="XP_009225042.1">
    <property type="nucleotide sequence ID" value="XM_009226778.1"/>
</dbReference>
<protein>
    <recommendedName>
        <fullName evidence="12">Ent-kaurene oxidase</fullName>
    </recommendedName>
</protein>
<dbReference type="SUPFAM" id="SSF48264">
    <property type="entry name" value="Cytochrome P450"/>
    <property type="match status" value="1"/>
</dbReference>
<dbReference type="EMBL" id="GL385398">
    <property type="protein sequence ID" value="EJT75098.1"/>
    <property type="molecule type" value="Genomic_DNA"/>
</dbReference>
<dbReference type="PANTHER" id="PTHR46206:SF7">
    <property type="entry name" value="P450, PUTATIVE (EUROFUNG)-RELATED"/>
    <property type="match status" value="1"/>
</dbReference>
<evidence type="ECO:0000256" key="2">
    <source>
        <dbReference type="ARBA" id="ARBA00010617"/>
    </source>
</evidence>
<keyword evidence="7 8" id="KW-0349">Heme</keyword>
<evidence type="ECO:0000256" key="1">
    <source>
        <dbReference type="ARBA" id="ARBA00001971"/>
    </source>
</evidence>
<dbReference type="HOGENOM" id="CLU_022195_0_0_1"/>
<reference evidence="10" key="4">
    <citation type="journal article" date="2015" name="G3 (Bethesda)">
        <title>Genome sequences of three phytopathogenic species of the Magnaporthaceae family of fungi.</title>
        <authorList>
            <person name="Okagaki L.H."/>
            <person name="Nunes C.C."/>
            <person name="Sailsbery J."/>
            <person name="Clay B."/>
            <person name="Brown D."/>
            <person name="John T."/>
            <person name="Oh Y."/>
            <person name="Young N."/>
            <person name="Fitzgerald M."/>
            <person name="Haas B.J."/>
            <person name="Zeng Q."/>
            <person name="Young S."/>
            <person name="Adiconis X."/>
            <person name="Fan L."/>
            <person name="Levin J.Z."/>
            <person name="Mitchell T.K."/>
            <person name="Okubara P.A."/>
            <person name="Farman M.L."/>
            <person name="Kohn L.M."/>
            <person name="Birren B."/>
            <person name="Ma L.-J."/>
            <person name="Dean R.A."/>
        </authorList>
    </citation>
    <scope>NUCLEOTIDE SEQUENCE</scope>
    <source>
        <strain evidence="10">R3-111a-1</strain>
    </source>
</reference>
<dbReference type="PRINTS" id="PR00465">
    <property type="entry name" value="EP450IV"/>
</dbReference>
<evidence type="ECO:0000256" key="5">
    <source>
        <dbReference type="ARBA" id="ARBA00023004"/>
    </source>
</evidence>
<dbReference type="Pfam" id="PF00067">
    <property type="entry name" value="p450"/>
    <property type="match status" value="1"/>
</dbReference>
<evidence type="ECO:0000256" key="3">
    <source>
        <dbReference type="ARBA" id="ARBA00022723"/>
    </source>
</evidence>
<evidence type="ECO:0000256" key="6">
    <source>
        <dbReference type="ARBA" id="ARBA00023033"/>
    </source>
</evidence>
<reference evidence="11" key="1">
    <citation type="submission" date="2010-07" db="EMBL/GenBank/DDBJ databases">
        <title>The genome sequence of Gaeumannomyces graminis var. tritici strain R3-111a-1.</title>
        <authorList>
            <consortium name="The Broad Institute Genome Sequencing Platform"/>
            <person name="Ma L.-J."/>
            <person name="Dead R."/>
            <person name="Young S."/>
            <person name="Zeng Q."/>
            <person name="Koehrsen M."/>
            <person name="Alvarado L."/>
            <person name="Berlin A."/>
            <person name="Chapman S.B."/>
            <person name="Chen Z."/>
            <person name="Freedman E."/>
            <person name="Gellesch M."/>
            <person name="Goldberg J."/>
            <person name="Griggs A."/>
            <person name="Gujja S."/>
            <person name="Heilman E.R."/>
            <person name="Heiman D."/>
            <person name="Hepburn T."/>
            <person name="Howarth C."/>
            <person name="Jen D."/>
            <person name="Larson L."/>
            <person name="Mehta T."/>
            <person name="Neiman D."/>
            <person name="Pearson M."/>
            <person name="Roberts A."/>
            <person name="Saif S."/>
            <person name="Shea T."/>
            <person name="Shenoy N."/>
            <person name="Sisk P."/>
            <person name="Stolte C."/>
            <person name="Sykes S."/>
            <person name="Walk T."/>
            <person name="White J."/>
            <person name="Yandava C."/>
            <person name="Haas B."/>
            <person name="Nusbaum C."/>
            <person name="Birren B."/>
        </authorList>
    </citation>
    <scope>NUCLEOTIDE SEQUENCE [LARGE SCALE GENOMIC DNA]</scope>
    <source>
        <strain evidence="11">R3-111a-1</strain>
    </source>
</reference>
<evidence type="ECO:0000313" key="9">
    <source>
        <dbReference type="EMBL" id="EJT75098.1"/>
    </source>
</evidence>
<dbReference type="STRING" id="644352.J3P5Z6"/>
<dbReference type="GO" id="GO:0004497">
    <property type="term" value="F:monooxygenase activity"/>
    <property type="evidence" value="ECO:0007669"/>
    <property type="project" value="UniProtKB-KW"/>
</dbReference>
<dbReference type="InterPro" id="IPR017972">
    <property type="entry name" value="Cyt_P450_CS"/>
</dbReference>
<proteinExistence type="inferred from homology"/>
<dbReference type="PROSITE" id="PS00086">
    <property type="entry name" value="CYTOCHROME_P450"/>
    <property type="match status" value="1"/>
</dbReference>
<evidence type="ECO:0000256" key="7">
    <source>
        <dbReference type="PIRSR" id="PIRSR602403-1"/>
    </source>
</evidence>
<dbReference type="VEuPathDB" id="FungiDB:GGTG_08936"/>
<evidence type="ECO:0000256" key="4">
    <source>
        <dbReference type="ARBA" id="ARBA00023002"/>
    </source>
</evidence>